<evidence type="ECO:0000259" key="4">
    <source>
        <dbReference type="PROSITE" id="PS50209"/>
    </source>
</evidence>
<feature type="domain" description="CARD" evidence="4">
    <location>
        <begin position="1"/>
        <end position="94"/>
    </location>
</feature>
<evidence type="ECO:0000256" key="2">
    <source>
        <dbReference type="SAM" id="Coils"/>
    </source>
</evidence>
<reference evidence="6" key="1">
    <citation type="submission" date="2025-08" db="UniProtKB">
        <authorList>
            <consortium name="RefSeq"/>
        </authorList>
    </citation>
    <scope>IDENTIFICATION</scope>
    <source>
        <tissue evidence="6">Gonads</tissue>
    </source>
</reference>
<dbReference type="InterPro" id="IPR047153">
    <property type="entry name" value="TRIM45/56/19-like"/>
</dbReference>
<dbReference type="PANTHER" id="PTHR25462:SF296">
    <property type="entry name" value="MEIOTIC P26, ISOFORM F"/>
    <property type="match status" value="1"/>
</dbReference>
<dbReference type="PROSITE" id="PS50119">
    <property type="entry name" value="ZF_BBOX"/>
    <property type="match status" value="1"/>
</dbReference>
<dbReference type="InParanoid" id="A0A1S3JML2"/>
<feature type="domain" description="B box-type" evidence="3">
    <location>
        <begin position="105"/>
        <end position="147"/>
    </location>
</feature>
<protein>
    <submittedName>
        <fullName evidence="6">E3 ubiquitin-protein ligase TRIM71-like</fullName>
    </submittedName>
</protein>
<dbReference type="CDD" id="cd19757">
    <property type="entry name" value="Bbox1"/>
    <property type="match status" value="1"/>
</dbReference>
<dbReference type="GO" id="GO:0008270">
    <property type="term" value="F:zinc ion binding"/>
    <property type="evidence" value="ECO:0007669"/>
    <property type="project" value="UniProtKB-KW"/>
</dbReference>
<dbReference type="Gene3D" id="2.120.10.30">
    <property type="entry name" value="TolB, C-terminal domain"/>
    <property type="match status" value="1"/>
</dbReference>
<dbReference type="Pfam" id="PF00619">
    <property type="entry name" value="CARD"/>
    <property type="match status" value="1"/>
</dbReference>
<name>A0A1S3JML2_LINAN</name>
<dbReference type="PROSITE" id="PS50209">
    <property type="entry name" value="CARD"/>
    <property type="match status" value="1"/>
</dbReference>
<sequence length="621" mass="69455">MNEDQKKRIRQQYVYLVNNLTDPRSSGLVEHLYQDGVIEERDRQIVESKPATKDAIKHLLDCVINSSHQGAFDCFLKLLKEYGQDYLANVLRQSDSSDGTGLCDVCPKDKKHPATSVCLDCNELMCSTCADYHRRTSVSKEHRLNELTTALTDKCQVHPSLYLKSYCPQCDVLVCERCMVDTHKGHADAWKDAITAAEDLKCKVNGIIDEIKDITLNKPSIEKEEQKRLADLDEQRQRAKQAIETRVDEVCQLAKVCAEKAKEEVDKAYLDIKLQLQNTNKIASLEKQLKAYENMVSDAPVSSVVKNHAEWETSLKEMLDTLSPTSPVPVLRFQTITWTETVIQQAMGVVVIGEITPTLITQHQLQCSKDPKEWPIAVDSMPGGDVVVGTGCKADKTKRRVIICSSTGDIKKEIKVTGLQGLTVLRDGTIAATVYDGSTQEVRIYTKDGVVKSSFKCTTPSRITVNHEGHLVVMDARVITFGNVMVYHTDGTQIRVFTDTSVKPVQYSKYITTTPSGDVIVSDPNDCCIRVYTPEGQLRYTYGGEDVMKDSHGVCVDEDGTIFISDLLANNIHQVSPAGQFMRYVLTTKDGLWGPQEVCINQEGHLVVAQQDGWIKTYKYK</sequence>
<dbReference type="CDD" id="cd19756">
    <property type="entry name" value="Bbox2"/>
    <property type="match status" value="1"/>
</dbReference>
<keyword evidence="1" id="KW-0863">Zinc-finger</keyword>
<dbReference type="KEGG" id="lak:106174374"/>
<organism evidence="5 6">
    <name type="scientific">Lingula anatina</name>
    <name type="common">Brachiopod</name>
    <name type="synonym">Lingula unguis</name>
    <dbReference type="NCBI Taxonomy" id="7574"/>
    <lineage>
        <taxon>Eukaryota</taxon>
        <taxon>Metazoa</taxon>
        <taxon>Spiralia</taxon>
        <taxon>Lophotrochozoa</taxon>
        <taxon>Brachiopoda</taxon>
        <taxon>Linguliformea</taxon>
        <taxon>Lingulata</taxon>
        <taxon>Lingulida</taxon>
        <taxon>Linguloidea</taxon>
        <taxon>Lingulidae</taxon>
        <taxon>Lingula</taxon>
    </lineage>
</organism>
<dbReference type="InterPro" id="IPR011029">
    <property type="entry name" value="DEATH-like_dom_sf"/>
</dbReference>
<dbReference type="Gene3D" id="1.10.533.10">
    <property type="entry name" value="Death Domain, Fas"/>
    <property type="match status" value="1"/>
</dbReference>
<dbReference type="GeneID" id="106174374"/>
<dbReference type="RefSeq" id="XP_013411371.1">
    <property type="nucleotide sequence ID" value="XM_013555917.1"/>
</dbReference>
<dbReference type="SUPFAM" id="SSF101898">
    <property type="entry name" value="NHL repeat"/>
    <property type="match status" value="1"/>
</dbReference>
<dbReference type="PANTHER" id="PTHR25462">
    <property type="entry name" value="BONUS, ISOFORM C-RELATED"/>
    <property type="match status" value="1"/>
</dbReference>
<keyword evidence="2" id="KW-0175">Coiled coil</keyword>
<dbReference type="AlphaFoldDB" id="A0A1S3JML2"/>
<keyword evidence="1" id="KW-0479">Metal-binding</keyword>
<dbReference type="Pfam" id="PF00643">
    <property type="entry name" value="zf-B_box"/>
    <property type="match status" value="1"/>
</dbReference>
<evidence type="ECO:0000313" key="6">
    <source>
        <dbReference type="RefSeq" id="XP_013411371.1"/>
    </source>
</evidence>
<keyword evidence="1" id="KW-0862">Zinc</keyword>
<evidence type="ECO:0000313" key="5">
    <source>
        <dbReference type="Proteomes" id="UP000085678"/>
    </source>
</evidence>
<feature type="coiled-coil region" evidence="2">
    <location>
        <begin position="222"/>
        <end position="249"/>
    </location>
</feature>
<accession>A0A1S3JML2</accession>
<dbReference type="GO" id="GO:0005654">
    <property type="term" value="C:nucleoplasm"/>
    <property type="evidence" value="ECO:0007669"/>
    <property type="project" value="TreeGrafter"/>
</dbReference>
<dbReference type="Proteomes" id="UP000085678">
    <property type="component" value="Unplaced"/>
</dbReference>
<dbReference type="GO" id="GO:0061630">
    <property type="term" value="F:ubiquitin protein ligase activity"/>
    <property type="evidence" value="ECO:0007669"/>
    <property type="project" value="TreeGrafter"/>
</dbReference>
<gene>
    <name evidence="6" type="primary">LOC106174374</name>
</gene>
<dbReference type="InterPro" id="IPR000315">
    <property type="entry name" value="Znf_B-box"/>
</dbReference>
<dbReference type="Gene3D" id="3.30.160.60">
    <property type="entry name" value="Classic Zinc Finger"/>
    <property type="match status" value="1"/>
</dbReference>
<dbReference type="InterPro" id="IPR011042">
    <property type="entry name" value="6-blade_b-propeller_TolB-like"/>
</dbReference>
<evidence type="ECO:0000256" key="1">
    <source>
        <dbReference type="PROSITE-ProRule" id="PRU00024"/>
    </source>
</evidence>
<dbReference type="InterPro" id="IPR001315">
    <property type="entry name" value="CARD"/>
</dbReference>
<dbReference type="SUPFAM" id="SSF57845">
    <property type="entry name" value="B-box zinc-binding domain"/>
    <property type="match status" value="1"/>
</dbReference>
<dbReference type="CDD" id="cd05819">
    <property type="entry name" value="NHL"/>
    <property type="match status" value="1"/>
</dbReference>
<keyword evidence="5" id="KW-1185">Reference proteome</keyword>
<dbReference type="OrthoDB" id="6112123at2759"/>
<proteinExistence type="predicted"/>
<dbReference type="CDD" id="cd01671">
    <property type="entry name" value="CARD"/>
    <property type="match status" value="1"/>
</dbReference>
<dbReference type="SMART" id="SM00336">
    <property type="entry name" value="BBOX"/>
    <property type="match status" value="2"/>
</dbReference>
<evidence type="ECO:0000259" key="3">
    <source>
        <dbReference type="PROSITE" id="PS50119"/>
    </source>
</evidence>
<dbReference type="SUPFAM" id="SSF47986">
    <property type="entry name" value="DEATH domain"/>
    <property type="match status" value="1"/>
</dbReference>
<dbReference type="GO" id="GO:0042981">
    <property type="term" value="P:regulation of apoptotic process"/>
    <property type="evidence" value="ECO:0007669"/>
    <property type="project" value="InterPro"/>
</dbReference>